<feature type="compositionally biased region" description="Polar residues" evidence="13">
    <location>
        <begin position="141"/>
        <end position="167"/>
    </location>
</feature>
<keyword evidence="8 11" id="KW-0833">Ubl conjugation pathway</keyword>
<gene>
    <name evidence="16" type="ORF">DGYR_LOCUS8109</name>
</gene>
<keyword evidence="6 12" id="KW-0808">Transferase</keyword>
<dbReference type="InterPro" id="IPR000569">
    <property type="entry name" value="HECT_dom"/>
</dbReference>
<protein>
    <recommendedName>
        <fullName evidence="12">E3 ubiquitin-protein ligase</fullName>
        <ecNumber evidence="12">2.3.2.26</ecNumber>
    </recommendedName>
</protein>
<keyword evidence="7" id="KW-0227">DNA damage</keyword>
<comment type="subcellular location">
    <subcellularLocation>
        <location evidence="2">Nucleus</location>
        <location evidence="2">Nucleoplasm</location>
    </subcellularLocation>
</comment>
<feature type="active site" description="Glycyl thioester intermediate" evidence="11">
    <location>
        <position position="1701"/>
    </location>
</feature>
<comment type="catalytic activity">
    <reaction evidence="1 12">
        <text>S-ubiquitinyl-[E2 ubiquitin-conjugating enzyme]-L-cysteine + [acceptor protein]-L-lysine = [E2 ubiquitin-conjugating enzyme]-L-cysteine + N(6)-ubiquitinyl-[acceptor protein]-L-lysine.</text>
        <dbReference type="EC" id="2.3.2.26"/>
    </reaction>
</comment>
<feature type="compositionally biased region" description="Acidic residues" evidence="13">
    <location>
        <begin position="1106"/>
        <end position="1120"/>
    </location>
</feature>
<feature type="compositionally biased region" description="Basic and acidic residues" evidence="13">
    <location>
        <begin position="1"/>
        <end position="11"/>
    </location>
</feature>
<dbReference type="InterPro" id="IPR057948">
    <property type="entry name" value="TPR_TRIP12_N"/>
</dbReference>
<dbReference type="InterPro" id="IPR037197">
    <property type="entry name" value="WWE_dom_sf"/>
</dbReference>
<dbReference type="PANTHER" id="PTHR45670:SF13">
    <property type="entry name" value="E3 UBIQUITIN-PROTEIN LIGASE TRIP12"/>
    <property type="match status" value="1"/>
</dbReference>
<dbReference type="PANTHER" id="PTHR45670">
    <property type="entry name" value="E3 UBIQUITIN-PROTEIN LIGASE TRIP12"/>
    <property type="match status" value="1"/>
</dbReference>
<feature type="region of interest" description="Disordered" evidence="13">
    <location>
        <begin position="1182"/>
        <end position="1207"/>
    </location>
</feature>
<feature type="domain" description="HECT" evidence="14">
    <location>
        <begin position="1380"/>
        <end position="1734"/>
    </location>
</feature>
<feature type="compositionally biased region" description="Basic residues" evidence="13">
    <location>
        <begin position="811"/>
        <end position="821"/>
    </location>
</feature>
<evidence type="ECO:0000313" key="16">
    <source>
        <dbReference type="EMBL" id="CAD5119936.1"/>
    </source>
</evidence>
<evidence type="ECO:0000256" key="2">
    <source>
        <dbReference type="ARBA" id="ARBA00004642"/>
    </source>
</evidence>
<evidence type="ECO:0000256" key="10">
    <source>
        <dbReference type="ARBA" id="ARBA00023242"/>
    </source>
</evidence>
<evidence type="ECO:0000256" key="12">
    <source>
        <dbReference type="RuleBase" id="RU369009"/>
    </source>
</evidence>
<feature type="region of interest" description="Disordered" evidence="13">
    <location>
        <begin position="1103"/>
        <end position="1125"/>
    </location>
</feature>
<dbReference type="GO" id="GO:0061630">
    <property type="term" value="F:ubiquitin protein ligase activity"/>
    <property type="evidence" value="ECO:0007669"/>
    <property type="project" value="UniProtKB-UniRule"/>
</dbReference>
<dbReference type="Gene3D" id="1.25.10.10">
    <property type="entry name" value="Leucine-rich Repeat Variant"/>
    <property type="match status" value="1"/>
</dbReference>
<dbReference type="PROSITE" id="PS50237">
    <property type="entry name" value="HECT"/>
    <property type="match status" value="1"/>
</dbReference>
<dbReference type="GO" id="GO:0000209">
    <property type="term" value="P:protein polyubiquitination"/>
    <property type="evidence" value="ECO:0007669"/>
    <property type="project" value="TreeGrafter"/>
</dbReference>
<comment type="pathway">
    <text evidence="3 12">Protein modification; protein ubiquitination.</text>
</comment>
<keyword evidence="5" id="KW-0597">Phosphoprotein</keyword>
<organism evidence="16 17">
    <name type="scientific">Dimorphilus gyrociliatus</name>
    <dbReference type="NCBI Taxonomy" id="2664684"/>
    <lineage>
        <taxon>Eukaryota</taxon>
        <taxon>Metazoa</taxon>
        <taxon>Spiralia</taxon>
        <taxon>Lophotrochozoa</taxon>
        <taxon>Annelida</taxon>
        <taxon>Polychaeta</taxon>
        <taxon>Polychaeta incertae sedis</taxon>
        <taxon>Dinophilidae</taxon>
        <taxon>Dimorphilus</taxon>
    </lineage>
</organism>
<feature type="compositionally biased region" description="Polar residues" evidence="13">
    <location>
        <begin position="1184"/>
        <end position="1193"/>
    </location>
</feature>
<dbReference type="SUPFAM" id="SSF56204">
    <property type="entry name" value="Hect, E3 ligase catalytic domain"/>
    <property type="match status" value="1"/>
</dbReference>
<dbReference type="InterPro" id="IPR004170">
    <property type="entry name" value="WWE_dom"/>
</dbReference>
<dbReference type="Pfam" id="PF00632">
    <property type="entry name" value="HECT"/>
    <property type="match status" value="1"/>
</dbReference>
<accession>A0A7I8VWL5</accession>
<dbReference type="OrthoDB" id="271273at2759"/>
<dbReference type="GO" id="GO:0043161">
    <property type="term" value="P:proteasome-mediated ubiquitin-dependent protein catabolic process"/>
    <property type="evidence" value="ECO:0007669"/>
    <property type="project" value="TreeGrafter"/>
</dbReference>
<evidence type="ECO:0000313" key="17">
    <source>
        <dbReference type="Proteomes" id="UP000549394"/>
    </source>
</evidence>
<dbReference type="InterPro" id="IPR016024">
    <property type="entry name" value="ARM-type_fold"/>
</dbReference>
<evidence type="ECO:0000256" key="11">
    <source>
        <dbReference type="PROSITE-ProRule" id="PRU00104"/>
    </source>
</evidence>
<keyword evidence="9" id="KW-0234">DNA repair</keyword>
<evidence type="ECO:0000256" key="9">
    <source>
        <dbReference type="ARBA" id="ARBA00023204"/>
    </source>
</evidence>
<dbReference type="SMART" id="SM00678">
    <property type="entry name" value="WWE"/>
    <property type="match status" value="1"/>
</dbReference>
<dbReference type="GO" id="GO:0016607">
    <property type="term" value="C:nuclear speck"/>
    <property type="evidence" value="ECO:0007669"/>
    <property type="project" value="TreeGrafter"/>
</dbReference>
<feature type="compositionally biased region" description="Basic and acidic residues" evidence="13">
    <location>
        <begin position="81"/>
        <end position="96"/>
    </location>
</feature>
<dbReference type="Pfam" id="PF02825">
    <property type="entry name" value="WWE"/>
    <property type="match status" value="1"/>
</dbReference>
<dbReference type="Gene3D" id="3.30.2410.10">
    <property type="entry name" value="Hect, E3 ligase catalytic domain"/>
    <property type="match status" value="1"/>
</dbReference>
<sequence length="1734" mass="193750">MADQLDKEVKGRSRRHSASKRTAPSKRTRSSTGRLESDSQLEGLGSYNTRSRRSTDLKRDRPSTSTEDTEVRKKVTPAKKIKSESDSPPDSEERALRSNKRASLLPGLPPKRRSRRSLSIEHVKKKKTSKRQARSKGKTGTCASSSGRRTSVLTSSGRFGTGVTQNRSAEEDTRTQDTMADEQPTTAGESKSLGPGDDRTSNAASSASLTVVPGGAAGPSTSGLNSAAAAGPSSSFAFSLPLSDEDEADVGRLQALLEARGLPSHLFGSINSRMHHFLQRTMMSGNHNLAKAQQLVQGLEASGDEATQLSAVMELCQMLVMGNEETLSGFPVKQAVPALITLLKMEHNYEMMNHACRALCYMMDSLPRSSAIIVEAVPVLLEKLQSISCMDVAEQALSALETLSTRHSRSVMQAGGVNAVLTYIDFFSLAAQRSALAIAANCCLNATAAQWSAVRESLAALSARINPSHDQKCIESACYCFTRLVDNVQNEEKFLKELVAHSLLTNLQQLLSINPPILSTNTFVAVIRMLVVMCSNCPDLAVVILKQNMNETIQYLLVGSGDILVQRTPQEHYELVSLIAELMPTLPKDGIFAINETLSSKVGTTNIWQWCDDGGVWRPYSYEHCRLIDASEDGGEEEANLTINGESYTLDLLNMTQTNDDTGTTRSIQRAPKIIPKTQQSPKVDSRAEVLAENEELASSLIKSLFGVLYQIYSCSAGPQVRHKCVQAILRMVHFASPEILREVLSQHTVSSHVAAMLACNDSKVVVNAMQLAHCLMSKLPDVFGVYFVREGVMHQMLSLRKTSSTDLAVRRKKPQKRSPKRHSDQKVVSNSDDSKPTTRSRAAALHEKEKEKDKKKSGGKSFLQNLNPTRWGKSQQTIGSNKISKEAPPPSLSNRIDVGIKEKVRDWIRSEADTFLKSYFSEESGKNPALQIFNTLESATKRIFEDEEALIEIALLIHESDASAFEIVHSGLIEKLNEFLTGGDERLRKFLEAFVTKDENSNRNLPDCGKPDKLRSLVVRLLDCLHHLEQLEVKVHDMPRHASSRHTNAFRFLMTQQMKCQLKRHPMCRNLHQWHSGPVKIEALATASAIERYLTGRGYATLKENEEETDGENSDDSDDIGPIPVRGDVTPELEILINDTVIQPNMTIYQAIKQIKGDTDTDTENEQTVFSQTHVLFYRPASDRNSTSNTVPPTAKKSRKGSASAKKDRLWNEGVCPQRTRILDSIIKKKLNFSSWNDPCLSVAQLLRNVHSMCQHWYSLYSRSCSDGSLLQHSAFQSSKLTAKAKRQLLDPLVIMTGHLPNWLTQLVPQCPFLLPFDTRKLVFCLTTFDRERSLNRLQSTFSDPLTENSDRIGPRLDRKKKVVYRENLLADAEQIIEETAHMRAILEIQYSDEVGTGLGPTMEFFSLISRELQKTELNLWRSPEVVEDHIFAPQGLFPAPLARNAKTSVVNKVKSKFRFLGRLMAKCLMDSRLMDLHLSTVFYKWMLGLESSLGSEDLKYIDEDLARSFRHLENMNESLEKGENCEVEDLDLNFTLPGYPEVELKKGGKDTTVTACNLKEYLDLLAYWTLVEGVQRQMEAFRDGFESVFPLSNLRIFYPEELDCVFCGDRYAPWDYNMLLESSKTDHGYTHESQAVKFLFEILSSYSKDEQRNFLQFVTGSPRLPVGGFKALTPPLTIVRKTVVTPEKADDFLPSVMTCVNYLKLPEYSCREVMMEKLTIAANEGQLSFHLS</sequence>
<dbReference type="InterPro" id="IPR035983">
    <property type="entry name" value="Hect_E3_ubiquitin_ligase"/>
</dbReference>
<dbReference type="Proteomes" id="UP000549394">
    <property type="component" value="Unassembled WGS sequence"/>
</dbReference>
<feature type="domain" description="WWE" evidence="15">
    <location>
        <begin position="593"/>
        <end position="670"/>
    </location>
</feature>
<keyword evidence="10" id="KW-0539">Nucleus</keyword>
<evidence type="ECO:0000259" key="15">
    <source>
        <dbReference type="PROSITE" id="PS50918"/>
    </source>
</evidence>
<feature type="compositionally biased region" description="Polar residues" evidence="13">
    <location>
        <begin position="30"/>
        <end position="40"/>
    </location>
</feature>
<dbReference type="EC" id="2.3.2.26" evidence="12"/>
<dbReference type="UniPathway" id="UPA00143"/>
<evidence type="ECO:0000256" key="3">
    <source>
        <dbReference type="ARBA" id="ARBA00004906"/>
    </source>
</evidence>
<evidence type="ECO:0000256" key="1">
    <source>
        <dbReference type="ARBA" id="ARBA00000885"/>
    </source>
</evidence>
<dbReference type="Gene3D" id="3.30.2160.10">
    <property type="entry name" value="Hect, E3 ligase catalytic domain"/>
    <property type="match status" value="1"/>
</dbReference>
<keyword evidence="17" id="KW-1185">Reference proteome</keyword>
<reference evidence="16 17" key="1">
    <citation type="submission" date="2020-08" db="EMBL/GenBank/DDBJ databases">
        <authorList>
            <person name="Hejnol A."/>
        </authorList>
    </citation>
    <scope>NUCLEOTIDE SEQUENCE [LARGE SCALE GENOMIC DNA]</scope>
</reference>
<proteinExistence type="inferred from homology"/>
<dbReference type="Gene3D" id="3.30.720.50">
    <property type="match status" value="1"/>
</dbReference>
<dbReference type="SUPFAM" id="SSF117839">
    <property type="entry name" value="WWE domain"/>
    <property type="match status" value="1"/>
</dbReference>
<dbReference type="GO" id="GO:0008270">
    <property type="term" value="F:zinc ion binding"/>
    <property type="evidence" value="ECO:0007669"/>
    <property type="project" value="InterPro"/>
</dbReference>
<feature type="compositionally biased region" description="Basic residues" evidence="13">
    <location>
        <begin position="12"/>
        <end position="29"/>
    </location>
</feature>
<dbReference type="InterPro" id="IPR018123">
    <property type="entry name" value="WWE-dom_subgr"/>
</dbReference>
<dbReference type="SUPFAM" id="SSF48371">
    <property type="entry name" value="ARM repeat"/>
    <property type="match status" value="1"/>
</dbReference>
<dbReference type="GO" id="GO:0006281">
    <property type="term" value="P:DNA repair"/>
    <property type="evidence" value="ECO:0007669"/>
    <property type="project" value="UniProtKB-KW"/>
</dbReference>
<feature type="region of interest" description="Disordered" evidence="13">
    <location>
        <begin position="1"/>
        <end position="230"/>
    </location>
</feature>
<feature type="compositionally biased region" description="Polar residues" evidence="13">
    <location>
        <begin position="863"/>
        <end position="883"/>
    </location>
</feature>
<dbReference type="InterPro" id="IPR045322">
    <property type="entry name" value="HECTD1/TRIP12-like"/>
</dbReference>
<name>A0A7I8VWL5_9ANNE</name>
<evidence type="ECO:0000256" key="5">
    <source>
        <dbReference type="ARBA" id="ARBA00022553"/>
    </source>
</evidence>
<comment type="similarity">
    <text evidence="4 12">Belongs to the UPL family. K-HECT subfamily.</text>
</comment>
<evidence type="ECO:0000256" key="4">
    <source>
        <dbReference type="ARBA" id="ARBA00006331"/>
    </source>
</evidence>
<evidence type="ECO:0000256" key="13">
    <source>
        <dbReference type="SAM" id="MobiDB-lite"/>
    </source>
</evidence>
<dbReference type="PROSITE" id="PS50918">
    <property type="entry name" value="WWE"/>
    <property type="match status" value="1"/>
</dbReference>
<feature type="compositionally biased region" description="Basic residues" evidence="13">
    <location>
        <begin position="123"/>
        <end position="137"/>
    </location>
</feature>
<feature type="compositionally biased region" description="Basic and acidic residues" evidence="13">
    <location>
        <begin position="845"/>
        <end position="857"/>
    </location>
</feature>
<dbReference type="EMBL" id="CAJFCJ010000011">
    <property type="protein sequence ID" value="CAD5119936.1"/>
    <property type="molecule type" value="Genomic_DNA"/>
</dbReference>
<comment type="caution">
    <text evidence="16">The sequence shown here is derived from an EMBL/GenBank/DDBJ whole genome shotgun (WGS) entry which is preliminary data.</text>
</comment>
<feature type="region of interest" description="Disordered" evidence="13">
    <location>
        <begin position="804"/>
        <end position="895"/>
    </location>
</feature>
<dbReference type="FunFam" id="3.30.2410.10:FF:000005">
    <property type="entry name" value="E3 ubiquitin-protein ligase TRIP12 isoform X1"/>
    <property type="match status" value="1"/>
</dbReference>
<feature type="compositionally biased region" description="Basic and acidic residues" evidence="13">
    <location>
        <begin position="53"/>
        <end position="62"/>
    </location>
</feature>
<dbReference type="InterPro" id="IPR011989">
    <property type="entry name" value="ARM-like"/>
</dbReference>
<evidence type="ECO:0000256" key="7">
    <source>
        <dbReference type="ARBA" id="ARBA00022763"/>
    </source>
</evidence>
<dbReference type="Gene3D" id="3.90.1750.10">
    <property type="entry name" value="Hect, E3 ligase catalytic domains"/>
    <property type="match status" value="1"/>
</dbReference>
<evidence type="ECO:0000256" key="8">
    <source>
        <dbReference type="ARBA" id="ARBA00022786"/>
    </source>
</evidence>
<dbReference type="SMART" id="SM00119">
    <property type="entry name" value="HECTc"/>
    <property type="match status" value="1"/>
</dbReference>
<evidence type="ECO:0000256" key="6">
    <source>
        <dbReference type="ARBA" id="ARBA00022679"/>
    </source>
</evidence>
<dbReference type="Pfam" id="PF25579">
    <property type="entry name" value="TPR_TRIP12_N"/>
    <property type="match status" value="1"/>
</dbReference>
<evidence type="ECO:0000259" key="14">
    <source>
        <dbReference type="PROSITE" id="PS50237"/>
    </source>
</evidence>
<dbReference type="CDD" id="cd00078">
    <property type="entry name" value="HECTc"/>
    <property type="match status" value="1"/>
</dbReference>